<name>A0A7G7BGU7_9ACTN</name>
<dbReference type="AlphaFoldDB" id="A0A7G7BGU7"/>
<dbReference type="Proteomes" id="UP000515307">
    <property type="component" value="Chromosome"/>
</dbReference>
<sequence length="197" mass="20761">MTTPGSDQQLFEVPTPPTPPEQLLLLAAAFTRHNDALVALNFEVPLPGAAIGGHHVSSAQRLARGTLAAINAVKNQPLYHHVETGDTLVRLNQLAYLATESADHLIDASDILSTAARKAAGLGDEHAHPSVISAASRRVRLAGELTALAPRHRSRPPPTSPQRCAAAAALFQQLVRTSLCRPPSTPRCRPPPAGTSA</sequence>
<evidence type="ECO:0000313" key="1">
    <source>
        <dbReference type="EMBL" id="QNE74562.1"/>
    </source>
</evidence>
<reference evidence="2" key="1">
    <citation type="submission" date="2019-10" db="EMBL/GenBank/DDBJ databases">
        <title>Antimicrobial potential of Antarctic Bacteria.</title>
        <authorList>
            <person name="Benaud N."/>
            <person name="Edwards R.J."/>
            <person name="Ferrari B.C."/>
        </authorList>
    </citation>
    <scope>NUCLEOTIDE SEQUENCE [LARGE SCALE GENOMIC DNA]</scope>
    <source>
        <strain evidence="2">NBSH44</strain>
    </source>
</reference>
<evidence type="ECO:0000313" key="2">
    <source>
        <dbReference type="Proteomes" id="UP000515307"/>
    </source>
</evidence>
<dbReference type="EMBL" id="CP045702">
    <property type="protein sequence ID" value="QNE74562.1"/>
    <property type="molecule type" value="Genomic_DNA"/>
</dbReference>
<accession>A0A7G7BGU7</accession>
<proteinExistence type="predicted"/>
<dbReference type="RefSeq" id="WP_185298117.1">
    <property type="nucleotide sequence ID" value="NZ_CP045702.1"/>
</dbReference>
<dbReference type="KEGG" id="sfiy:F0344_08005"/>
<organism evidence="1 2">
    <name type="scientific">Streptomyces finlayi</name>
    <dbReference type="NCBI Taxonomy" id="67296"/>
    <lineage>
        <taxon>Bacteria</taxon>
        <taxon>Bacillati</taxon>
        <taxon>Actinomycetota</taxon>
        <taxon>Actinomycetes</taxon>
        <taxon>Kitasatosporales</taxon>
        <taxon>Streptomycetaceae</taxon>
        <taxon>Streptomyces</taxon>
    </lineage>
</organism>
<keyword evidence="2" id="KW-1185">Reference proteome</keyword>
<protein>
    <submittedName>
        <fullName evidence="1">Uncharacterized protein</fullName>
    </submittedName>
</protein>
<gene>
    <name evidence="1" type="ORF">F0344_08005</name>
</gene>